<dbReference type="SUPFAM" id="SSF46458">
    <property type="entry name" value="Globin-like"/>
    <property type="match status" value="1"/>
</dbReference>
<dbReference type="Gene3D" id="1.10.490.10">
    <property type="entry name" value="Globins"/>
    <property type="match status" value="1"/>
</dbReference>
<dbReference type="OrthoDB" id="5850767at2759"/>
<dbReference type="AlphaFoldDB" id="A0A016S0M6"/>
<dbReference type="EMBL" id="JARK01001658">
    <property type="protein sequence ID" value="EYB84163.1"/>
    <property type="molecule type" value="Genomic_DNA"/>
</dbReference>
<accession>A0A016S0M6</accession>
<protein>
    <recommendedName>
        <fullName evidence="3">Globin family profile domain-containing protein</fullName>
    </recommendedName>
</protein>
<dbReference type="STRING" id="53326.A0A016S0M6"/>
<evidence type="ECO:0000313" key="2">
    <source>
        <dbReference type="Proteomes" id="UP000024635"/>
    </source>
</evidence>
<keyword evidence="2" id="KW-1185">Reference proteome</keyword>
<gene>
    <name evidence="1" type="primary">Acey_s0322.g2449</name>
    <name evidence="1" type="synonym">Acey-glb-12</name>
    <name evidence="1" type="ORF">Y032_0322g2449</name>
</gene>
<dbReference type="InterPro" id="IPR012292">
    <property type="entry name" value="Globin/Proto"/>
</dbReference>
<dbReference type="InterPro" id="IPR009050">
    <property type="entry name" value="Globin-like_sf"/>
</dbReference>
<dbReference type="GO" id="GO:0019825">
    <property type="term" value="F:oxygen binding"/>
    <property type="evidence" value="ECO:0007669"/>
    <property type="project" value="InterPro"/>
</dbReference>
<dbReference type="Proteomes" id="UP000024635">
    <property type="component" value="Unassembled WGS sequence"/>
</dbReference>
<name>A0A016S0M6_9BILA</name>
<dbReference type="GO" id="GO:0020037">
    <property type="term" value="F:heme binding"/>
    <property type="evidence" value="ECO:0007669"/>
    <property type="project" value="InterPro"/>
</dbReference>
<organism evidence="1 2">
    <name type="scientific">Ancylostoma ceylanicum</name>
    <dbReference type="NCBI Taxonomy" id="53326"/>
    <lineage>
        <taxon>Eukaryota</taxon>
        <taxon>Metazoa</taxon>
        <taxon>Ecdysozoa</taxon>
        <taxon>Nematoda</taxon>
        <taxon>Chromadorea</taxon>
        <taxon>Rhabditida</taxon>
        <taxon>Rhabditina</taxon>
        <taxon>Rhabditomorpha</taxon>
        <taxon>Strongyloidea</taxon>
        <taxon>Ancylostomatidae</taxon>
        <taxon>Ancylostomatinae</taxon>
        <taxon>Ancylostoma</taxon>
    </lineage>
</organism>
<evidence type="ECO:0008006" key="3">
    <source>
        <dbReference type="Google" id="ProtNLM"/>
    </source>
</evidence>
<proteinExistence type="predicted"/>
<sequence>MYSRNSVDARETLALAELWAICGKHLTFTRHEPTIQGKRLDEPKEIVGIIFVDIVNDIEPDLKKVFGVDRAPKAAMLKMPKFGGHVARFTDLIDQTTSMLGFTENLSGAWQIVRKTGRIHVKQGFLEQNQNQLEKNYFEVVMNIFIERFIPFLTGEQFPLLVGQRGPVSRLSTTIWPRRTVILEFSSRLGQGVLEEWRLRHCLAKADPYPADYATP</sequence>
<comment type="caution">
    <text evidence="1">The sequence shown here is derived from an EMBL/GenBank/DDBJ whole genome shotgun (WGS) entry which is preliminary data.</text>
</comment>
<evidence type="ECO:0000313" key="1">
    <source>
        <dbReference type="EMBL" id="EYB84163.1"/>
    </source>
</evidence>
<dbReference type="InterPro" id="IPR044399">
    <property type="entry name" value="Mb-like_M"/>
</dbReference>
<dbReference type="CDD" id="cd01040">
    <property type="entry name" value="Mb-like"/>
    <property type="match status" value="1"/>
</dbReference>
<reference evidence="2" key="1">
    <citation type="journal article" date="2015" name="Nat. Genet.">
        <title>The genome and transcriptome of the zoonotic hookworm Ancylostoma ceylanicum identify infection-specific gene families.</title>
        <authorList>
            <person name="Schwarz E.M."/>
            <person name="Hu Y."/>
            <person name="Antoshechkin I."/>
            <person name="Miller M.M."/>
            <person name="Sternberg P.W."/>
            <person name="Aroian R.V."/>
        </authorList>
    </citation>
    <scope>NUCLEOTIDE SEQUENCE</scope>
    <source>
        <strain evidence="2">HY135</strain>
    </source>
</reference>